<evidence type="ECO:0000256" key="1">
    <source>
        <dbReference type="ARBA" id="ARBA00009981"/>
    </source>
</evidence>
<reference evidence="4 5" key="1">
    <citation type="submission" date="2019-06" db="EMBL/GenBank/DDBJ databases">
        <title>Sequencing the genomes of 1000 actinobacteria strains.</title>
        <authorList>
            <person name="Klenk H.-P."/>
        </authorList>
    </citation>
    <scope>NUCLEOTIDE SEQUENCE [LARGE SCALE GENOMIC DNA]</scope>
    <source>
        <strain evidence="4 5">DSM 4813</strain>
    </source>
</reference>
<sequence length="86" mass="9347">MDVPVSAFRAELKSWIERAKDGEPIIITDRGIPVARLSGIDATDLVTELVRDGHLTAPESPRGTLPEPVSPEAADSRGGIFGRRRR</sequence>
<feature type="region of interest" description="Disordered" evidence="3">
    <location>
        <begin position="53"/>
        <end position="86"/>
    </location>
</feature>
<dbReference type="AlphaFoldDB" id="A0A542ZTI0"/>
<dbReference type="Gene3D" id="3.40.1620.10">
    <property type="entry name" value="YefM-like domain"/>
    <property type="match status" value="1"/>
</dbReference>
<accession>A0A542ZTI0</accession>
<evidence type="ECO:0000256" key="3">
    <source>
        <dbReference type="SAM" id="MobiDB-lite"/>
    </source>
</evidence>
<dbReference type="Pfam" id="PF02604">
    <property type="entry name" value="PhdYeFM_antitox"/>
    <property type="match status" value="1"/>
</dbReference>
<comment type="caution">
    <text evidence="4">The sequence shown here is derived from an EMBL/GenBank/DDBJ whole genome shotgun (WGS) entry which is preliminary data.</text>
</comment>
<evidence type="ECO:0000313" key="5">
    <source>
        <dbReference type="Proteomes" id="UP000315389"/>
    </source>
</evidence>
<dbReference type="InterPro" id="IPR006442">
    <property type="entry name" value="Antitoxin_Phd/YefM"/>
</dbReference>
<gene>
    <name evidence="4" type="ORF">FB461_0073</name>
</gene>
<proteinExistence type="inferred from homology"/>
<dbReference type="RefSeq" id="WP_142117904.1">
    <property type="nucleotide sequence ID" value="NZ_BAAASV010000002.1"/>
</dbReference>
<dbReference type="PANTHER" id="PTHR35377:SF5">
    <property type="entry name" value="ANTITOXIN VAPB46"/>
    <property type="match status" value="1"/>
</dbReference>
<dbReference type="EMBL" id="VFOS01000001">
    <property type="protein sequence ID" value="TQL63607.1"/>
    <property type="molecule type" value="Genomic_DNA"/>
</dbReference>
<dbReference type="Proteomes" id="UP000315389">
    <property type="component" value="Unassembled WGS sequence"/>
</dbReference>
<evidence type="ECO:0000256" key="2">
    <source>
        <dbReference type="RuleBase" id="RU362080"/>
    </source>
</evidence>
<organism evidence="4 5">
    <name type="scientific">Rarobacter faecitabidus</name>
    <dbReference type="NCBI Taxonomy" id="13243"/>
    <lineage>
        <taxon>Bacteria</taxon>
        <taxon>Bacillati</taxon>
        <taxon>Actinomycetota</taxon>
        <taxon>Actinomycetes</taxon>
        <taxon>Micrococcales</taxon>
        <taxon>Rarobacteraceae</taxon>
        <taxon>Rarobacter</taxon>
    </lineage>
</organism>
<dbReference type="NCBIfam" id="TIGR01552">
    <property type="entry name" value="phd_fam"/>
    <property type="match status" value="1"/>
</dbReference>
<dbReference type="InterPro" id="IPR051416">
    <property type="entry name" value="phD-YefM_TA_antitoxins"/>
</dbReference>
<dbReference type="InterPro" id="IPR036165">
    <property type="entry name" value="YefM-like_sf"/>
</dbReference>
<dbReference type="PANTHER" id="PTHR35377">
    <property type="entry name" value="ANTITOXIN VAPB49-RELATED-RELATED"/>
    <property type="match status" value="1"/>
</dbReference>
<comment type="similarity">
    <text evidence="1 2">Belongs to the phD/YefM antitoxin family.</text>
</comment>
<keyword evidence="5" id="KW-1185">Reference proteome</keyword>
<dbReference type="OrthoDB" id="4419580at2"/>
<name>A0A542ZTI0_RARFA</name>
<protein>
    <recommendedName>
        <fullName evidence="2">Antitoxin</fullName>
    </recommendedName>
</protein>
<dbReference type="SUPFAM" id="SSF143120">
    <property type="entry name" value="YefM-like"/>
    <property type="match status" value="1"/>
</dbReference>
<dbReference type="GO" id="GO:0097351">
    <property type="term" value="F:toxin sequestering activity"/>
    <property type="evidence" value="ECO:0007669"/>
    <property type="project" value="TreeGrafter"/>
</dbReference>
<comment type="function">
    <text evidence="2">Antitoxin component of a type II toxin-antitoxin (TA) system.</text>
</comment>
<evidence type="ECO:0000313" key="4">
    <source>
        <dbReference type="EMBL" id="TQL63607.1"/>
    </source>
</evidence>